<evidence type="ECO:0000313" key="2">
    <source>
        <dbReference type="Proteomes" id="UP000735302"/>
    </source>
</evidence>
<reference evidence="1 2" key="1">
    <citation type="journal article" date="2021" name="Elife">
        <title>Chloroplast acquisition without the gene transfer in kleptoplastic sea slugs, Plakobranchus ocellatus.</title>
        <authorList>
            <person name="Maeda T."/>
            <person name="Takahashi S."/>
            <person name="Yoshida T."/>
            <person name="Shimamura S."/>
            <person name="Takaki Y."/>
            <person name="Nagai Y."/>
            <person name="Toyoda A."/>
            <person name="Suzuki Y."/>
            <person name="Arimoto A."/>
            <person name="Ishii H."/>
            <person name="Satoh N."/>
            <person name="Nishiyama T."/>
            <person name="Hasebe M."/>
            <person name="Maruyama T."/>
            <person name="Minagawa J."/>
            <person name="Obokata J."/>
            <person name="Shigenobu S."/>
        </authorList>
    </citation>
    <scope>NUCLEOTIDE SEQUENCE [LARGE SCALE GENOMIC DNA]</scope>
</reference>
<dbReference type="Proteomes" id="UP000735302">
    <property type="component" value="Unassembled WGS sequence"/>
</dbReference>
<evidence type="ECO:0000313" key="1">
    <source>
        <dbReference type="EMBL" id="GFN80807.1"/>
    </source>
</evidence>
<comment type="caution">
    <text evidence="1">The sequence shown here is derived from an EMBL/GenBank/DDBJ whole genome shotgun (WGS) entry which is preliminary data.</text>
</comment>
<dbReference type="AlphaFoldDB" id="A0AAV3YEA7"/>
<proteinExistence type="predicted"/>
<name>A0AAV3YEA7_9GAST</name>
<sequence>MERVVAGLKRSNRIDQAQAKDKLQVHEVNKHRRSARPKRPIWREQSISKNILQKETCEARQIKKGAWDRVNLLSFSKPKLIEARKIKIGAWDRVNPVSSNKPKLIELTLAHKK</sequence>
<gene>
    <name evidence="1" type="ORF">PoB_000731300</name>
</gene>
<keyword evidence="2" id="KW-1185">Reference proteome</keyword>
<dbReference type="EMBL" id="BLXT01000847">
    <property type="protein sequence ID" value="GFN80807.1"/>
    <property type="molecule type" value="Genomic_DNA"/>
</dbReference>
<organism evidence="1 2">
    <name type="scientific">Plakobranchus ocellatus</name>
    <dbReference type="NCBI Taxonomy" id="259542"/>
    <lineage>
        <taxon>Eukaryota</taxon>
        <taxon>Metazoa</taxon>
        <taxon>Spiralia</taxon>
        <taxon>Lophotrochozoa</taxon>
        <taxon>Mollusca</taxon>
        <taxon>Gastropoda</taxon>
        <taxon>Heterobranchia</taxon>
        <taxon>Euthyneura</taxon>
        <taxon>Panpulmonata</taxon>
        <taxon>Sacoglossa</taxon>
        <taxon>Placobranchoidea</taxon>
        <taxon>Plakobranchidae</taxon>
        <taxon>Plakobranchus</taxon>
    </lineage>
</organism>
<accession>A0AAV3YEA7</accession>
<protein>
    <submittedName>
        <fullName evidence="1">Uncharacterized protein</fullName>
    </submittedName>
</protein>